<dbReference type="Pfam" id="PF01565">
    <property type="entry name" value="FAD_binding_4"/>
    <property type="match status" value="1"/>
</dbReference>
<comment type="catalytic activity">
    <reaction evidence="15 16">
        <text>UDP-N-acetyl-alpha-D-muramate + NADP(+) = UDP-N-acetyl-3-O-(1-carboxyvinyl)-alpha-D-glucosamine + NADPH + H(+)</text>
        <dbReference type="Rhea" id="RHEA:12248"/>
        <dbReference type="ChEBI" id="CHEBI:15378"/>
        <dbReference type="ChEBI" id="CHEBI:57783"/>
        <dbReference type="ChEBI" id="CHEBI:58349"/>
        <dbReference type="ChEBI" id="CHEBI:68483"/>
        <dbReference type="ChEBI" id="CHEBI:70757"/>
        <dbReference type="EC" id="1.3.1.98"/>
    </reaction>
</comment>
<evidence type="ECO:0000256" key="15">
    <source>
        <dbReference type="ARBA" id="ARBA00048914"/>
    </source>
</evidence>
<dbReference type="Proteomes" id="UP000034682">
    <property type="component" value="Unassembled WGS sequence"/>
</dbReference>
<evidence type="ECO:0000256" key="5">
    <source>
        <dbReference type="ARBA" id="ARBA00022490"/>
    </source>
</evidence>
<evidence type="ECO:0000256" key="12">
    <source>
        <dbReference type="ARBA" id="ARBA00023002"/>
    </source>
</evidence>
<keyword evidence="5 16" id="KW-0963">Cytoplasm</keyword>
<evidence type="ECO:0000256" key="11">
    <source>
        <dbReference type="ARBA" id="ARBA00022984"/>
    </source>
</evidence>
<dbReference type="Pfam" id="PF02873">
    <property type="entry name" value="MurB_C"/>
    <property type="match status" value="1"/>
</dbReference>
<keyword evidence="14 16" id="KW-0961">Cell wall biogenesis/degradation</keyword>
<keyword evidence="9 16" id="KW-0521">NADP</keyword>
<comment type="function">
    <text evidence="2 16">Cell wall formation.</text>
</comment>
<evidence type="ECO:0000256" key="8">
    <source>
        <dbReference type="ARBA" id="ARBA00022827"/>
    </source>
</evidence>
<evidence type="ECO:0000256" key="9">
    <source>
        <dbReference type="ARBA" id="ARBA00022857"/>
    </source>
</evidence>
<keyword evidence="13 16" id="KW-0131">Cell cycle</keyword>
<accession>A0A0G1T519</accession>
<dbReference type="AlphaFoldDB" id="A0A0G1T519"/>
<comment type="subcellular location">
    <subcellularLocation>
        <location evidence="3 16">Cytoplasm</location>
    </subcellularLocation>
</comment>
<dbReference type="InterPro" id="IPR006094">
    <property type="entry name" value="Oxid_FAD_bind_N"/>
</dbReference>
<comment type="similarity">
    <text evidence="16">Belongs to the MurB family.</text>
</comment>
<dbReference type="NCBIfam" id="TIGR00179">
    <property type="entry name" value="murB"/>
    <property type="match status" value="1"/>
</dbReference>
<evidence type="ECO:0000256" key="10">
    <source>
        <dbReference type="ARBA" id="ARBA00022960"/>
    </source>
</evidence>
<dbReference type="GO" id="GO:0071949">
    <property type="term" value="F:FAD binding"/>
    <property type="evidence" value="ECO:0007669"/>
    <property type="project" value="InterPro"/>
</dbReference>
<dbReference type="InterPro" id="IPR003170">
    <property type="entry name" value="MurB"/>
</dbReference>
<dbReference type="SUPFAM" id="SSF56194">
    <property type="entry name" value="Uridine diphospho-N-Acetylenolpyruvylglucosamine reductase, MurB, C-terminal domain"/>
    <property type="match status" value="1"/>
</dbReference>
<dbReference type="UniPathway" id="UPA00219"/>
<dbReference type="PANTHER" id="PTHR21071:SF4">
    <property type="entry name" value="UDP-N-ACETYLENOLPYRUVOYLGLUCOSAMINE REDUCTASE"/>
    <property type="match status" value="1"/>
</dbReference>
<dbReference type="InterPro" id="IPR036635">
    <property type="entry name" value="MurB_C_sf"/>
</dbReference>
<dbReference type="Gene3D" id="3.90.78.10">
    <property type="entry name" value="UDP-N-acetylenolpyruvoylglucosamine reductase, C-terminal domain"/>
    <property type="match status" value="1"/>
</dbReference>
<dbReference type="InterPro" id="IPR016169">
    <property type="entry name" value="FAD-bd_PCMH_sub2"/>
</dbReference>
<dbReference type="InterPro" id="IPR011601">
    <property type="entry name" value="MurB_C"/>
</dbReference>
<evidence type="ECO:0000259" key="17">
    <source>
        <dbReference type="PROSITE" id="PS51387"/>
    </source>
</evidence>
<dbReference type="GO" id="GO:0008762">
    <property type="term" value="F:UDP-N-acetylmuramate dehydrogenase activity"/>
    <property type="evidence" value="ECO:0007669"/>
    <property type="project" value="UniProtKB-UniRule"/>
</dbReference>
<keyword evidence="12 16" id="KW-0560">Oxidoreductase</keyword>
<evidence type="ECO:0000256" key="7">
    <source>
        <dbReference type="ARBA" id="ARBA00022630"/>
    </source>
</evidence>
<keyword evidence="10 16" id="KW-0133">Cell shape</keyword>
<dbReference type="Gene3D" id="3.30.465.10">
    <property type="match status" value="1"/>
</dbReference>
<dbReference type="GO" id="GO:0009252">
    <property type="term" value="P:peptidoglycan biosynthetic process"/>
    <property type="evidence" value="ECO:0007669"/>
    <property type="project" value="UniProtKB-UniRule"/>
</dbReference>
<protein>
    <recommendedName>
        <fullName evidence="16">UDP-N-acetylenolpyruvoylglucosamine reductase</fullName>
        <ecNumber evidence="16">1.3.1.98</ecNumber>
    </recommendedName>
    <alternativeName>
        <fullName evidence="16">UDP-N-acetylmuramate dehydrogenase</fullName>
    </alternativeName>
</protein>
<dbReference type="GO" id="GO:0005829">
    <property type="term" value="C:cytosol"/>
    <property type="evidence" value="ECO:0007669"/>
    <property type="project" value="TreeGrafter"/>
</dbReference>
<dbReference type="GO" id="GO:0008360">
    <property type="term" value="P:regulation of cell shape"/>
    <property type="evidence" value="ECO:0007669"/>
    <property type="project" value="UniProtKB-KW"/>
</dbReference>
<organism evidence="18 19">
    <name type="scientific">Candidatus Giovannonibacteria bacterium GW2011_GWB1_47_6b</name>
    <dbReference type="NCBI Taxonomy" id="1618655"/>
    <lineage>
        <taxon>Bacteria</taxon>
        <taxon>Candidatus Giovannoniibacteriota</taxon>
    </lineage>
</organism>
<dbReference type="SUPFAM" id="SSF56176">
    <property type="entry name" value="FAD-binding/transporter-associated domain-like"/>
    <property type="match status" value="1"/>
</dbReference>
<name>A0A0G1T519_9BACT</name>
<reference evidence="18 19" key="1">
    <citation type="journal article" date="2015" name="Nature">
        <title>rRNA introns, odd ribosomes, and small enigmatic genomes across a large radiation of phyla.</title>
        <authorList>
            <person name="Brown C.T."/>
            <person name="Hug L.A."/>
            <person name="Thomas B.C."/>
            <person name="Sharon I."/>
            <person name="Castelle C.J."/>
            <person name="Singh A."/>
            <person name="Wilkins M.J."/>
            <person name="Williams K.H."/>
            <person name="Banfield J.F."/>
        </authorList>
    </citation>
    <scope>NUCLEOTIDE SEQUENCE [LARGE SCALE GENOMIC DNA]</scope>
</reference>
<comment type="cofactor">
    <cofactor evidence="1 16">
        <name>FAD</name>
        <dbReference type="ChEBI" id="CHEBI:57692"/>
    </cofactor>
</comment>
<evidence type="ECO:0000313" key="18">
    <source>
        <dbReference type="EMBL" id="KKU76926.1"/>
    </source>
</evidence>
<dbReference type="InterPro" id="IPR016167">
    <property type="entry name" value="FAD-bd_PCMH_sub1"/>
</dbReference>
<evidence type="ECO:0000256" key="6">
    <source>
        <dbReference type="ARBA" id="ARBA00022618"/>
    </source>
</evidence>
<feature type="active site" description="Proton donor" evidence="16">
    <location>
        <position position="275"/>
    </location>
</feature>
<evidence type="ECO:0000256" key="1">
    <source>
        <dbReference type="ARBA" id="ARBA00001974"/>
    </source>
</evidence>
<comment type="pathway">
    <text evidence="4 16">Cell wall biogenesis; peptidoglycan biosynthesis.</text>
</comment>
<dbReference type="GO" id="GO:0051301">
    <property type="term" value="P:cell division"/>
    <property type="evidence" value="ECO:0007669"/>
    <property type="project" value="UniProtKB-KW"/>
</dbReference>
<evidence type="ECO:0000313" key="19">
    <source>
        <dbReference type="Proteomes" id="UP000034682"/>
    </source>
</evidence>
<keyword evidence="6 16" id="KW-0132">Cell division</keyword>
<evidence type="ECO:0000256" key="2">
    <source>
        <dbReference type="ARBA" id="ARBA00003921"/>
    </source>
</evidence>
<dbReference type="Gene3D" id="3.30.43.10">
    <property type="entry name" value="Uridine Diphospho-n-acetylenolpyruvylglucosamine Reductase, domain 2"/>
    <property type="match status" value="1"/>
</dbReference>
<keyword evidence="11 16" id="KW-0573">Peptidoglycan synthesis</keyword>
<keyword evidence="7 16" id="KW-0285">Flavoprotein</keyword>
<sequence length="371" mass="40892">MSVPAREPYKVGNGPPSSEALCFFVYQNITATMKLGRRPALTKNFVLEYTPPAHKGKMEETIQKLLPGVRKQESLSRHTTFRIGGPARYFFTATNSDAIIRALQAAKKLRLSVFILSGGSNVVMSDAGFPGLVIQIRNSKFKIRNFRVDAEAGVLCSSLVKATVHRGLEGLEWAGGLPGSLGGAIRGNAGAFGGEIKDAVVSVEAIDEKGRMHVFSKKQCRFSYRSSIFKEKKYIVLSAVLGLVKGDAKELSKIARSHMLYRKERHPLEYPNAGSMFKNCDAKKLPVRWKKHFANVMKIDPFPVIPTAAIIAAAGLKGLRVGNVQVSQKHPNYIVNLGKGRAKDVVRLVEKVKQKVKKKFGIVLEEEIQFV</sequence>
<evidence type="ECO:0000256" key="13">
    <source>
        <dbReference type="ARBA" id="ARBA00023306"/>
    </source>
</evidence>
<dbReference type="InterPro" id="IPR016166">
    <property type="entry name" value="FAD-bd_PCMH"/>
</dbReference>
<dbReference type="GO" id="GO:0071555">
    <property type="term" value="P:cell wall organization"/>
    <property type="evidence" value="ECO:0007669"/>
    <property type="project" value="UniProtKB-KW"/>
</dbReference>
<dbReference type="PROSITE" id="PS51387">
    <property type="entry name" value="FAD_PCMH"/>
    <property type="match status" value="1"/>
</dbReference>
<feature type="active site" evidence="16">
    <location>
        <position position="367"/>
    </location>
</feature>
<evidence type="ECO:0000256" key="4">
    <source>
        <dbReference type="ARBA" id="ARBA00004752"/>
    </source>
</evidence>
<dbReference type="HAMAP" id="MF_00037">
    <property type="entry name" value="MurB"/>
    <property type="match status" value="1"/>
</dbReference>
<keyword evidence="8 16" id="KW-0274">FAD</keyword>
<evidence type="ECO:0000256" key="3">
    <source>
        <dbReference type="ARBA" id="ARBA00004496"/>
    </source>
</evidence>
<comment type="caution">
    <text evidence="18">The sequence shown here is derived from an EMBL/GenBank/DDBJ whole genome shotgun (WGS) entry which is preliminary data.</text>
</comment>
<evidence type="ECO:0000256" key="14">
    <source>
        <dbReference type="ARBA" id="ARBA00023316"/>
    </source>
</evidence>
<dbReference type="PANTHER" id="PTHR21071">
    <property type="entry name" value="UDP-N-ACETYLENOLPYRUVOYLGLUCOSAMINE REDUCTASE"/>
    <property type="match status" value="1"/>
</dbReference>
<dbReference type="NCBIfam" id="NF010480">
    <property type="entry name" value="PRK13905.1"/>
    <property type="match status" value="1"/>
</dbReference>
<feature type="active site" evidence="16">
    <location>
        <position position="225"/>
    </location>
</feature>
<dbReference type="EC" id="1.3.1.98" evidence="16"/>
<dbReference type="PATRIC" id="fig|1618655.3.peg.268"/>
<proteinExistence type="inferred from homology"/>
<feature type="domain" description="FAD-binding PCMH-type" evidence="17">
    <location>
        <begin position="82"/>
        <end position="246"/>
    </location>
</feature>
<dbReference type="InterPro" id="IPR036318">
    <property type="entry name" value="FAD-bd_PCMH-like_sf"/>
</dbReference>
<evidence type="ECO:0000256" key="16">
    <source>
        <dbReference type="HAMAP-Rule" id="MF_00037"/>
    </source>
</evidence>
<dbReference type="EMBL" id="LCOK01000010">
    <property type="protein sequence ID" value="KKU76926.1"/>
    <property type="molecule type" value="Genomic_DNA"/>
</dbReference>
<gene>
    <name evidence="16" type="primary">murB</name>
    <name evidence="18" type="ORF">UY02_C0010G0013</name>
</gene>